<comment type="cofactor">
    <cofactor evidence="5">
        <name>a divalent metal cation</name>
        <dbReference type="ChEBI" id="CHEBI:60240"/>
    </cofactor>
    <text evidence="5">Binds 1 divalent metal cation per subunit.</text>
</comment>
<keyword evidence="5" id="KW-0963">Cytoplasm</keyword>
<dbReference type="GO" id="GO:0008254">
    <property type="term" value="F:3'-nucleotidase activity"/>
    <property type="evidence" value="ECO:0007669"/>
    <property type="project" value="UniProtKB-EC"/>
</dbReference>
<evidence type="ECO:0000256" key="4">
    <source>
        <dbReference type="ARBA" id="ARBA00022801"/>
    </source>
</evidence>
<evidence type="ECO:0000256" key="2">
    <source>
        <dbReference type="ARBA" id="ARBA00011062"/>
    </source>
</evidence>
<dbReference type="SUPFAM" id="SSF64167">
    <property type="entry name" value="SurE-like"/>
    <property type="match status" value="1"/>
</dbReference>
<comment type="function">
    <text evidence="5">Nucleotidase that shows phosphatase activity on nucleoside 5'-monophosphates.</text>
</comment>
<keyword evidence="9" id="KW-1185">Reference proteome</keyword>
<dbReference type="PANTHER" id="PTHR30457">
    <property type="entry name" value="5'-NUCLEOTIDASE SURE"/>
    <property type="match status" value="1"/>
</dbReference>
<gene>
    <name evidence="5 8" type="primary">surE</name>
    <name evidence="8" type="ORF">NQV15_02855</name>
</gene>
<dbReference type="PANTHER" id="PTHR30457:SF0">
    <property type="entry name" value="PHOSPHATASE, PUTATIVE (AFU_ORTHOLOGUE AFUA_4G01070)-RELATED"/>
    <property type="match status" value="1"/>
</dbReference>
<dbReference type="Proteomes" id="UP001316184">
    <property type="component" value="Chromosome"/>
</dbReference>
<keyword evidence="6" id="KW-0732">Signal</keyword>
<evidence type="ECO:0000313" key="8">
    <source>
        <dbReference type="EMBL" id="UUP14272.1"/>
    </source>
</evidence>
<feature type="domain" description="Survival protein SurE-like phosphatase/nucleotidase" evidence="7">
    <location>
        <begin position="49"/>
        <end position="234"/>
    </location>
</feature>
<feature type="binding site" evidence="5">
    <location>
        <position position="86"/>
    </location>
    <ligand>
        <name>a divalent metal cation</name>
        <dbReference type="ChEBI" id="CHEBI:60240"/>
    </ligand>
</feature>
<dbReference type="InterPro" id="IPR036523">
    <property type="entry name" value="SurE-like_sf"/>
</dbReference>
<reference evidence="8 9" key="1">
    <citation type="submission" date="2022-08" db="EMBL/GenBank/DDBJ databases">
        <title>novel species in genus Aeromicrobium.</title>
        <authorList>
            <person name="Ye L."/>
        </authorList>
    </citation>
    <scope>NUCLEOTIDE SEQUENCE [LARGE SCALE GENOMIC DNA]</scope>
    <source>
        <strain evidence="9">zg-Y1379</strain>
    </source>
</reference>
<feature type="binding site" evidence="5">
    <location>
        <position position="140"/>
    </location>
    <ligand>
        <name>a divalent metal cation</name>
        <dbReference type="ChEBI" id="CHEBI:60240"/>
    </ligand>
</feature>
<evidence type="ECO:0000256" key="1">
    <source>
        <dbReference type="ARBA" id="ARBA00000815"/>
    </source>
</evidence>
<dbReference type="HAMAP" id="MF_00060">
    <property type="entry name" value="SurE"/>
    <property type="match status" value="1"/>
</dbReference>
<dbReference type="InterPro" id="IPR002828">
    <property type="entry name" value="SurE-like_Pase/nucleotidase"/>
</dbReference>
<protein>
    <recommendedName>
        <fullName evidence="5">5'-nucleotidase SurE</fullName>
        <ecNumber evidence="5">3.1.3.5</ecNumber>
    </recommendedName>
    <alternativeName>
        <fullName evidence="5">Nucleoside 5'-monophosphate phosphohydrolase</fullName>
    </alternativeName>
</protein>
<evidence type="ECO:0000256" key="6">
    <source>
        <dbReference type="SAM" id="SignalP"/>
    </source>
</evidence>
<dbReference type="GO" id="GO:0008253">
    <property type="term" value="F:5'-nucleotidase activity"/>
    <property type="evidence" value="ECO:0007669"/>
    <property type="project" value="UniProtKB-EC"/>
</dbReference>
<keyword evidence="3 5" id="KW-0479">Metal-binding</keyword>
<proteinExistence type="inferred from homology"/>
<evidence type="ECO:0000256" key="5">
    <source>
        <dbReference type="HAMAP-Rule" id="MF_00060"/>
    </source>
</evidence>
<dbReference type="NCBIfam" id="TIGR00087">
    <property type="entry name" value="surE"/>
    <property type="match status" value="1"/>
</dbReference>
<comment type="catalytic activity">
    <reaction evidence="1 5">
        <text>a ribonucleoside 5'-phosphate + H2O = a ribonucleoside + phosphate</text>
        <dbReference type="Rhea" id="RHEA:12484"/>
        <dbReference type="ChEBI" id="CHEBI:15377"/>
        <dbReference type="ChEBI" id="CHEBI:18254"/>
        <dbReference type="ChEBI" id="CHEBI:43474"/>
        <dbReference type="ChEBI" id="CHEBI:58043"/>
        <dbReference type="EC" id="3.1.3.5"/>
    </reaction>
</comment>
<sequence>MLHHARRSRTTVSAVVLACCSLLLAACSGGSGSDAPPPRPTPVKGPLSILLVNDDGWDAPGITAAYDALTAAGHEVTMVAPAANQSGRSMASGVESLTVTQPDPGQPKYAVDGTPVDSLNVGLFGVLANDRPDLVVSGINLGANVAANTNYSGTVGAASAAAEAGVPAVAVSADTDTDGRADFADASRTVVELVDSLAADGFDGLGRAGFLNVNVPAETATRKAPRGIRVARLAAGGPRTVRYEQSGPTTWTPQFTYDPRVGSPSADAEELADGWTTVTWLTASRVFPDSRRKQVDRLVDQLEE</sequence>
<dbReference type="PROSITE" id="PS51257">
    <property type="entry name" value="PROKAR_LIPOPROTEIN"/>
    <property type="match status" value="1"/>
</dbReference>
<name>A0ABY5M8W0_9ACTN</name>
<feature type="binding site" evidence="5">
    <location>
        <position position="55"/>
    </location>
    <ligand>
        <name>a divalent metal cation</name>
        <dbReference type="ChEBI" id="CHEBI:60240"/>
    </ligand>
</feature>
<feature type="binding site" evidence="5">
    <location>
        <position position="54"/>
    </location>
    <ligand>
        <name>a divalent metal cation</name>
        <dbReference type="ChEBI" id="CHEBI:60240"/>
    </ligand>
</feature>
<evidence type="ECO:0000259" key="7">
    <source>
        <dbReference type="Pfam" id="PF01975"/>
    </source>
</evidence>
<feature type="signal peptide" evidence="6">
    <location>
        <begin position="1"/>
        <end position="25"/>
    </location>
</feature>
<dbReference type="Pfam" id="PF01975">
    <property type="entry name" value="SurE"/>
    <property type="match status" value="1"/>
</dbReference>
<dbReference type="RefSeq" id="WP_232398096.1">
    <property type="nucleotide sequence ID" value="NZ_CP102173.1"/>
</dbReference>
<accession>A0ABY5M8W0</accession>
<keyword evidence="5" id="KW-0547">Nucleotide-binding</keyword>
<feature type="chain" id="PRO_5047469421" description="5'-nucleotidase SurE" evidence="6">
    <location>
        <begin position="26"/>
        <end position="304"/>
    </location>
</feature>
<comment type="similarity">
    <text evidence="2 5">Belongs to the SurE nucleotidase family.</text>
</comment>
<evidence type="ECO:0000313" key="9">
    <source>
        <dbReference type="Proteomes" id="UP001316184"/>
    </source>
</evidence>
<dbReference type="InterPro" id="IPR030048">
    <property type="entry name" value="SurE"/>
</dbReference>
<keyword evidence="4 5" id="KW-0378">Hydrolase</keyword>
<dbReference type="EC" id="3.1.3.5" evidence="5"/>
<organism evidence="8 9">
    <name type="scientific">Aeromicrobium wangtongii</name>
    <dbReference type="NCBI Taxonomy" id="2969247"/>
    <lineage>
        <taxon>Bacteria</taxon>
        <taxon>Bacillati</taxon>
        <taxon>Actinomycetota</taxon>
        <taxon>Actinomycetes</taxon>
        <taxon>Propionibacteriales</taxon>
        <taxon>Nocardioidaceae</taxon>
        <taxon>Aeromicrobium</taxon>
    </lineage>
</organism>
<dbReference type="Gene3D" id="3.40.1210.10">
    <property type="entry name" value="Survival protein SurE-like phosphatase/nucleotidase"/>
    <property type="match status" value="1"/>
</dbReference>
<evidence type="ECO:0000256" key="3">
    <source>
        <dbReference type="ARBA" id="ARBA00022723"/>
    </source>
</evidence>
<dbReference type="EMBL" id="CP102173">
    <property type="protein sequence ID" value="UUP14272.1"/>
    <property type="molecule type" value="Genomic_DNA"/>
</dbReference>
<comment type="subcellular location">
    <subcellularLocation>
        <location evidence="5">Cytoplasm</location>
    </subcellularLocation>
</comment>